<dbReference type="AlphaFoldDB" id="A0A428QHJ6"/>
<protein>
    <recommendedName>
        <fullName evidence="1">F-box domain-containing protein</fullName>
    </recommendedName>
</protein>
<organism evidence="2 3">
    <name type="scientific">Fusarium duplospermum</name>
    <dbReference type="NCBI Taxonomy" id="1325734"/>
    <lineage>
        <taxon>Eukaryota</taxon>
        <taxon>Fungi</taxon>
        <taxon>Dikarya</taxon>
        <taxon>Ascomycota</taxon>
        <taxon>Pezizomycotina</taxon>
        <taxon>Sordariomycetes</taxon>
        <taxon>Hypocreomycetidae</taxon>
        <taxon>Hypocreales</taxon>
        <taxon>Nectriaceae</taxon>
        <taxon>Fusarium</taxon>
        <taxon>Fusarium solani species complex</taxon>
    </lineage>
</organism>
<sequence length="527" mass="61641">MSSTFDLMALPPELLHHILSLLRRKALLRMRLVNRHLNSLATPSAFRSILLVAHGDSSKKFRALADSQLRVHVRDITVDTWLGPYFIYRMFDRWMLPDEFINCLPFLSCFRSLDSLHIRFHEDCADIAGGGDADEYNDDRLDLLVKIFQFLAGNWPKEKERLESAGVEMSNFRWYDGEELPPTVNGPPIQLSNLTIRNLGDHHEPEFTSSEAFKLVVGPALRDLRLHITTEGVGEERKPNHESITKYISFDNLHTTWLGPDIVANLHTLSLYCREPWGFNPRMDFRRVGQGRGLPNLKVLALGKYTFSHEWQIDWFASLNLEKLYLDNCAVLYQYDGRPCDMDRGEVVIGQDEFGNDISISREGYYKQMYDRHDHDGPHGTYGTTSTSVRWHMILSRWRETMTNLKVFKMGSGDWEGQKAFRKFDCPDPDTPGKDIFRFGSGLWQERSDQLLYIYHTDEWREWREWEKEYRDFVAEREREGEEWDSDEEMFSAWRMEDGLRARDEAALDLFVSTVEARARKVSKDDR</sequence>
<evidence type="ECO:0000313" key="2">
    <source>
        <dbReference type="EMBL" id="RSL64760.1"/>
    </source>
</evidence>
<dbReference type="PANTHER" id="PTHR42057">
    <property type="entry name" value="F-BOX DOMAIN PROTEIN (AFU_ORTHOLOGUE AFUA_4G00200)"/>
    <property type="match status" value="1"/>
</dbReference>
<keyword evidence="3" id="KW-1185">Reference proteome</keyword>
<accession>A0A428QHJ6</accession>
<dbReference type="PANTHER" id="PTHR42057:SF2">
    <property type="entry name" value="F-BOX DOMAIN PROTEIN (AFU_ORTHOLOGUE AFUA_4G00200)-RELATED"/>
    <property type="match status" value="1"/>
</dbReference>
<name>A0A428QHJ6_9HYPO</name>
<dbReference type="InterPro" id="IPR036047">
    <property type="entry name" value="F-box-like_dom_sf"/>
</dbReference>
<proteinExistence type="predicted"/>
<dbReference type="Pfam" id="PF12937">
    <property type="entry name" value="F-box-like"/>
    <property type="match status" value="1"/>
</dbReference>
<reference evidence="2 3" key="1">
    <citation type="submission" date="2017-06" db="EMBL/GenBank/DDBJ databases">
        <title>Comparative genomic analysis of Ambrosia Fusariam Clade fungi.</title>
        <authorList>
            <person name="Stajich J.E."/>
            <person name="Carrillo J."/>
            <person name="Kijimoto T."/>
            <person name="Eskalen A."/>
            <person name="O'Donnell K."/>
            <person name="Kasson M."/>
        </authorList>
    </citation>
    <scope>NUCLEOTIDE SEQUENCE [LARGE SCALE GENOMIC DNA]</scope>
    <source>
        <strain evidence="2 3">NRRL62584</strain>
    </source>
</reference>
<evidence type="ECO:0000313" key="3">
    <source>
        <dbReference type="Proteomes" id="UP000288168"/>
    </source>
</evidence>
<dbReference type="SUPFAM" id="SSF81383">
    <property type="entry name" value="F-box domain"/>
    <property type="match status" value="1"/>
</dbReference>
<dbReference type="OrthoDB" id="3140657at2759"/>
<feature type="domain" description="F-box" evidence="1">
    <location>
        <begin position="4"/>
        <end position="49"/>
    </location>
</feature>
<dbReference type="InterPro" id="IPR001810">
    <property type="entry name" value="F-box_dom"/>
</dbReference>
<dbReference type="PROSITE" id="PS50181">
    <property type="entry name" value="FBOX"/>
    <property type="match status" value="1"/>
</dbReference>
<comment type="caution">
    <text evidence="2">The sequence shown here is derived from an EMBL/GenBank/DDBJ whole genome shotgun (WGS) entry which is preliminary data.</text>
</comment>
<gene>
    <name evidence="2" type="ORF">CEP54_004541</name>
</gene>
<dbReference type="SMART" id="SM00256">
    <property type="entry name" value="FBOX"/>
    <property type="match status" value="1"/>
</dbReference>
<evidence type="ECO:0000259" key="1">
    <source>
        <dbReference type="PROSITE" id="PS50181"/>
    </source>
</evidence>
<dbReference type="Gene3D" id="1.20.1280.50">
    <property type="match status" value="1"/>
</dbReference>
<dbReference type="Proteomes" id="UP000288168">
    <property type="component" value="Unassembled WGS sequence"/>
</dbReference>
<dbReference type="EMBL" id="NKCI01000032">
    <property type="protein sequence ID" value="RSL64760.1"/>
    <property type="molecule type" value="Genomic_DNA"/>
</dbReference>